<feature type="domain" description="Tyr recombinase" evidence="6">
    <location>
        <begin position="466"/>
        <end position="673"/>
    </location>
</feature>
<sequence>MARHSHLHLRNGAWYWRRRLPRDLSSSGQKAIFGLSLGTSDRRLAVYRGIALDFALEEIRAMTNPPGDQTIRGLLARLRNDMLLQAETERAHRAPPQRSGLPPLRSGTNHSVLVQSSLEEILREPISAMPTIDDVDLVEEQPLGRMPKGPRRVTDGNSSGDCGGDDGVERLSHGGLPDDLAKPKDRAAFYQGLSRFLERAARDNDLELAQDMAKSLLNRWAPTLAPSDADFRLLQRGCLRTAAEAHRINAQRELGNYESVLDDASLDILMNAGAVRPDAPPLPVETTVPANAAPSQPSIALSEALKYCVKEKKDASWDDKSIRDAGTAVRLFVSFLGRDPLLHEISEHDAMQFKLALRDVPRLHGKGRFAGKSLQESIALADELETAINNGVVCPDNIHGLGRAGDSDDEDAAYRVERLALKSVNKHLTFLRVILDKCRAYRGGNKVTPFDDLLYSKADVERNRRIVRVAFTEEELHSLFATPVWTGCESAAARHRPGSLILKDSLYWVPLIGTYSGARMEEILQLWVEDVKEIEGVPFLDIRSGTGRRLKRPWCARPVPVHSRLQKLGFLEYVEEQRQRGVQRLFPDVKRGGSFDTLSHHFTMDWTRYRRDVGVYDKGKDFHCFRTTMNTNLLNKRINDGLIKALLGHKPEGMTDKVYMSGYWLNTLQSALEEFDVEIGLNRAGLAQGR</sequence>
<dbReference type="Proteomes" id="UP000654452">
    <property type="component" value="Unassembled WGS sequence"/>
</dbReference>
<evidence type="ECO:0000313" key="8">
    <source>
        <dbReference type="Proteomes" id="UP000654452"/>
    </source>
</evidence>
<accession>A0ABS1HRW5</accession>
<evidence type="ECO:0000256" key="3">
    <source>
        <dbReference type="ARBA" id="ARBA00023125"/>
    </source>
</evidence>
<comment type="similarity">
    <text evidence="1">Belongs to the 'phage' integrase family.</text>
</comment>
<keyword evidence="2" id="KW-0229">DNA integration</keyword>
<dbReference type="InterPro" id="IPR002104">
    <property type="entry name" value="Integrase_catalytic"/>
</dbReference>
<dbReference type="CDD" id="cd01184">
    <property type="entry name" value="INT_C_like_1"/>
    <property type="match status" value="1"/>
</dbReference>
<evidence type="ECO:0000256" key="4">
    <source>
        <dbReference type="ARBA" id="ARBA00023172"/>
    </source>
</evidence>
<feature type="region of interest" description="Disordered" evidence="5">
    <location>
        <begin position="88"/>
        <end position="108"/>
    </location>
</feature>
<protein>
    <submittedName>
        <fullName evidence="7">Site-specific integrase</fullName>
    </submittedName>
</protein>
<evidence type="ECO:0000313" key="7">
    <source>
        <dbReference type="EMBL" id="MBK4717558.1"/>
    </source>
</evidence>
<evidence type="ECO:0000256" key="2">
    <source>
        <dbReference type="ARBA" id="ARBA00022908"/>
    </source>
</evidence>
<organism evidence="7 8">
    <name type="scientific">Azospirillum aestuarii</name>
    <dbReference type="NCBI Taxonomy" id="2802052"/>
    <lineage>
        <taxon>Bacteria</taxon>
        <taxon>Pseudomonadati</taxon>
        <taxon>Pseudomonadota</taxon>
        <taxon>Alphaproteobacteria</taxon>
        <taxon>Rhodospirillales</taxon>
        <taxon>Azospirillaceae</taxon>
        <taxon>Azospirillum</taxon>
    </lineage>
</organism>
<name>A0ABS1HRW5_9PROT</name>
<dbReference type="SUPFAM" id="SSF56349">
    <property type="entry name" value="DNA breaking-rejoining enzymes"/>
    <property type="match status" value="1"/>
</dbReference>
<evidence type="ECO:0000256" key="1">
    <source>
        <dbReference type="ARBA" id="ARBA00008857"/>
    </source>
</evidence>
<dbReference type="Pfam" id="PF20172">
    <property type="entry name" value="DUF6538"/>
    <property type="match status" value="1"/>
</dbReference>
<keyword evidence="3" id="KW-0238">DNA-binding</keyword>
<dbReference type="InterPro" id="IPR046668">
    <property type="entry name" value="DUF6538"/>
</dbReference>
<comment type="caution">
    <text evidence="7">The sequence shown here is derived from an EMBL/GenBank/DDBJ whole genome shotgun (WGS) entry which is preliminary data.</text>
</comment>
<dbReference type="Gene3D" id="1.10.443.10">
    <property type="entry name" value="Intergrase catalytic core"/>
    <property type="match status" value="1"/>
</dbReference>
<dbReference type="PROSITE" id="PS51898">
    <property type="entry name" value="TYR_RECOMBINASE"/>
    <property type="match status" value="1"/>
</dbReference>
<evidence type="ECO:0000256" key="5">
    <source>
        <dbReference type="SAM" id="MobiDB-lite"/>
    </source>
</evidence>
<feature type="region of interest" description="Disordered" evidence="5">
    <location>
        <begin position="138"/>
        <end position="182"/>
    </location>
</feature>
<keyword evidence="8" id="KW-1185">Reference proteome</keyword>
<evidence type="ECO:0000259" key="6">
    <source>
        <dbReference type="PROSITE" id="PS51898"/>
    </source>
</evidence>
<dbReference type="PANTHER" id="PTHR30349">
    <property type="entry name" value="PHAGE INTEGRASE-RELATED"/>
    <property type="match status" value="1"/>
</dbReference>
<dbReference type="RefSeq" id="WP_200483924.1">
    <property type="nucleotide sequence ID" value="NZ_JAEPIV010000001.1"/>
</dbReference>
<dbReference type="EMBL" id="JAEPIV010000001">
    <property type="protein sequence ID" value="MBK4717558.1"/>
    <property type="molecule type" value="Genomic_DNA"/>
</dbReference>
<reference evidence="7 8" key="1">
    <citation type="submission" date="2021-01" db="EMBL/GenBank/DDBJ databases">
        <title>Azospirillum sp. YIM DDC1 draft genome.</title>
        <authorList>
            <person name="Wang Y.-X."/>
        </authorList>
    </citation>
    <scope>NUCLEOTIDE SEQUENCE [LARGE SCALE GENOMIC DNA]</scope>
    <source>
        <strain evidence="7 8">YIM DDC1</strain>
    </source>
</reference>
<gene>
    <name evidence="7" type="ORF">JJL56_01610</name>
</gene>
<dbReference type="InterPro" id="IPR013762">
    <property type="entry name" value="Integrase-like_cat_sf"/>
</dbReference>
<dbReference type="PANTHER" id="PTHR30349:SF41">
    <property type="entry name" value="INTEGRASE_RECOMBINASE PROTEIN MJ0367-RELATED"/>
    <property type="match status" value="1"/>
</dbReference>
<keyword evidence="4" id="KW-0233">DNA recombination</keyword>
<dbReference type="InterPro" id="IPR050090">
    <property type="entry name" value="Tyrosine_recombinase_XerCD"/>
</dbReference>
<dbReference type="InterPro" id="IPR011010">
    <property type="entry name" value="DNA_brk_join_enz"/>
</dbReference>
<proteinExistence type="inferred from homology"/>